<dbReference type="EMBL" id="JSAM01000129">
    <property type="protein sequence ID" value="KIA76141.1"/>
    <property type="molecule type" value="Genomic_DNA"/>
</dbReference>
<dbReference type="AlphaFoldDB" id="A0A0C1BXA6"/>
<accession>A0A0C1BXA6</accession>
<sequence length="1234" mass="143730">MVELPEFLKFYQQSAEIAWKNHAIRDLEFSGPTYQVQVKDPHTKRKEWAFLQLDEKGQIKDCFCSCMGEEENPGCLHLSVAFLGIYGKHHEPLHQRFERSLWNQLCRGCAMQVGYSSDVMTKVDDTLYVGSKDADVWVKLEFLSAEVQTRWHQILDSPLDETEETSLKFSNLTQEELMQWRSGQPSLGLSYVLSFWSDLAKWLMEMQELELSYTIDFQGITGEIPGGISIQFQEVHLYFKLSKDILELIIPALNTVHSPLKVFSLPEEAIDQIEFDDQKGTMEIHIAENGSWIKKNGIHFHEWMYFPSEGFYALTPAHLFPAKKLHGEQIAQALDNHHAFIKSRLKKVQLEATPHPLSYTFQFDTHWNLHIEAHLFERGDLSKSGSWIFGDWIFLKAQGFFRIEGKFFEEMHVVVAKNDMNDFVSQYRVWLNMQPGFEVHLTGKEPRLGYILDDDNRLHFFKSVEGEKGVIRGCDFGAWVYLEAEGFYPKAEASALIAAHPGLSISAEQLPLFIRMNQDELHLIPRFFSDSCPVAKCGLEISVNDDQEVMISPKYEYTKGYQPENVRIFEGFSFVEGEGFYELTGERFLPEKYRFPFVVESKRQAEFFSEEWESVKKYAWTIDPKLGVPRYQSLVILNLIKKEVLERGWYVLKLAYQTDKGMVDIPTFWRALKNNQRYLFTDAGRFDLLEKRYEWLRIFDKKRIDLRSRSMAMTALELIRLQILEDVNLSHLDKASLSVLQELLYFHPREFPDLPQLKCQLRSYQQVGVLWLWFLYQHHLSGFICDDMGLGKTHQAMALMAMIQESLAKQKNKIQAKFLIICPTSVIYHWQEKMAIFLPSAKVFTFYGSGRRLEDFDEQYEVMLTSYGVWRNEQKVLTKVPFTVVFFDEVQIAKNHTSQIYSSLMHVKAEMRIGLTGTPIENHLRELKALFDIVVPTYMPNDASFREFFIKPIENQGSVERKQLLSRFVKPFIIRRKKEDVLLDLPEKTEEISHCTLVDDQKHLYVEVLERSREKILQVLHDRTIAIPYMHIFALLSSLKQICNHPAAFLKTPEEYQDYSSGKWDLFKELLDEARESSQKVVVFSQYLGMLDIFELYLQQNGIEYATIRGSTVDRRAPIKRFNQDPNCEIFVGSLRAAGLGIDLTAASVVIHYDRWWNAARENQATDRVHRMGQTRGVQVFKLVTLGTIEERIDQLISQKGQLLEDVVGVDEQQVLKQFNREELIQLLQFIDLG</sequence>
<dbReference type="CDD" id="cd18793">
    <property type="entry name" value="SF2_C_SNF"/>
    <property type="match status" value="1"/>
</dbReference>
<dbReference type="SMART" id="SM00490">
    <property type="entry name" value="HELICc"/>
    <property type="match status" value="1"/>
</dbReference>
<dbReference type="InterPro" id="IPR014001">
    <property type="entry name" value="Helicase_ATP-bd"/>
</dbReference>
<organism evidence="4 5">
    <name type="scientific">Parachlamydia acanthamoebae</name>
    <dbReference type="NCBI Taxonomy" id="83552"/>
    <lineage>
        <taxon>Bacteria</taxon>
        <taxon>Pseudomonadati</taxon>
        <taxon>Chlamydiota</taxon>
        <taxon>Chlamydiia</taxon>
        <taxon>Parachlamydiales</taxon>
        <taxon>Parachlamydiaceae</taxon>
        <taxon>Parachlamydia</taxon>
    </lineage>
</organism>
<dbReference type="InterPro" id="IPR000330">
    <property type="entry name" value="SNF2_N"/>
</dbReference>
<dbReference type="Gene3D" id="3.40.50.10810">
    <property type="entry name" value="Tandem AAA-ATPase domain"/>
    <property type="match status" value="1"/>
</dbReference>
<dbReference type="PROSITE" id="PS51194">
    <property type="entry name" value="HELICASE_CTER"/>
    <property type="match status" value="1"/>
</dbReference>
<dbReference type="InterPro" id="IPR038718">
    <property type="entry name" value="SNF2-like_sf"/>
</dbReference>
<dbReference type="Pfam" id="PF00271">
    <property type="entry name" value="Helicase_C"/>
    <property type="match status" value="1"/>
</dbReference>
<feature type="domain" description="Helicase ATP-binding" evidence="2">
    <location>
        <begin position="773"/>
        <end position="937"/>
    </location>
</feature>
<dbReference type="SUPFAM" id="SSF52540">
    <property type="entry name" value="P-loop containing nucleoside triphosphate hydrolases"/>
    <property type="match status" value="2"/>
</dbReference>
<dbReference type="Pfam" id="PF00176">
    <property type="entry name" value="SNF2-rel_dom"/>
    <property type="match status" value="1"/>
</dbReference>
<dbReference type="PATRIC" id="fig|83552.4.peg.2714"/>
<evidence type="ECO:0000256" key="1">
    <source>
        <dbReference type="ARBA" id="ARBA00022801"/>
    </source>
</evidence>
<dbReference type="PROSITE" id="PS51192">
    <property type="entry name" value="HELICASE_ATP_BIND_1"/>
    <property type="match status" value="1"/>
</dbReference>
<dbReference type="RefSeq" id="WP_039378389.1">
    <property type="nucleotide sequence ID" value="NZ_JASBUT010000031.1"/>
</dbReference>
<dbReference type="InterPro" id="IPR027417">
    <property type="entry name" value="P-loop_NTPase"/>
</dbReference>
<evidence type="ECO:0000259" key="2">
    <source>
        <dbReference type="PROSITE" id="PS51192"/>
    </source>
</evidence>
<dbReference type="GO" id="GO:0005524">
    <property type="term" value="F:ATP binding"/>
    <property type="evidence" value="ECO:0007669"/>
    <property type="project" value="InterPro"/>
</dbReference>
<dbReference type="SMART" id="SM00487">
    <property type="entry name" value="DEXDc"/>
    <property type="match status" value="1"/>
</dbReference>
<evidence type="ECO:0000313" key="4">
    <source>
        <dbReference type="EMBL" id="KIA76141.1"/>
    </source>
</evidence>
<reference evidence="4 5" key="1">
    <citation type="journal article" date="2014" name="Mol. Biol. Evol.">
        <title>Massive expansion of Ubiquitination-related gene families within the Chlamydiae.</title>
        <authorList>
            <person name="Domman D."/>
            <person name="Collingro A."/>
            <person name="Lagkouvardos I."/>
            <person name="Gehre L."/>
            <person name="Weinmaier T."/>
            <person name="Rattei T."/>
            <person name="Subtil A."/>
            <person name="Horn M."/>
        </authorList>
    </citation>
    <scope>NUCLEOTIDE SEQUENCE [LARGE SCALE GENOMIC DNA]</scope>
    <source>
        <strain evidence="4 5">OEW1</strain>
    </source>
</reference>
<keyword evidence="1" id="KW-0378">Hydrolase</keyword>
<dbReference type="InterPro" id="IPR049730">
    <property type="entry name" value="SNF2/RAD54-like_C"/>
</dbReference>
<evidence type="ECO:0008006" key="6">
    <source>
        <dbReference type="Google" id="ProtNLM"/>
    </source>
</evidence>
<evidence type="ECO:0000259" key="3">
    <source>
        <dbReference type="PROSITE" id="PS51194"/>
    </source>
</evidence>
<dbReference type="GO" id="GO:0016787">
    <property type="term" value="F:hydrolase activity"/>
    <property type="evidence" value="ECO:0007669"/>
    <property type="project" value="UniProtKB-KW"/>
</dbReference>
<gene>
    <name evidence="4" type="ORF">DB43_AS00110</name>
</gene>
<evidence type="ECO:0000313" key="5">
    <source>
        <dbReference type="Proteomes" id="UP000031307"/>
    </source>
</evidence>
<name>A0A0C1BXA6_9BACT</name>
<dbReference type="InterPro" id="IPR001650">
    <property type="entry name" value="Helicase_C-like"/>
</dbReference>
<comment type="caution">
    <text evidence="4">The sequence shown here is derived from an EMBL/GenBank/DDBJ whole genome shotgun (WGS) entry which is preliminary data.</text>
</comment>
<dbReference type="Proteomes" id="UP000031307">
    <property type="component" value="Unassembled WGS sequence"/>
</dbReference>
<protein>
    <recommendedName>
        <fullName evidence="6">ATP-dependent helicase YwqA</fullName>
    </recommendedName>
</protein>
<dbReference type="Gene3D" id="3.40.50.300">
    <property type="entry name" value="P-loop containing nucleotide triphosphate hydrolases"/>
    <property type="match status" value="1"/>
</dbReference>
<dbReference type="PANTHER" id="PTHR10799">
    <property type="entry name" value="SNF2/RAD54 HELICASE FAMILY"/>
    <property type="match status" value="1"/>
</dbReference>
<proteinExistence type="predicted"/>
<feature type="domain" description="Helicase C-terminal" evidence="3">
    <location>
        <begin position="1066"/>
        <end position="1208"/>
    </location>
</feature>